<dbReference type="Gene3D" id="3.30.457.10">
    <property type="entry name" value="Copper amine oxidase-like, N-terminal domain"/>
    <property type="match status" value="1"/>
</dbReference>
<organism evidence="4 5">
    <name type="scientific">Paenibacillus solisilvae</name>
    <dbReference type="NCBI Taxonomy" id="2486751"/>
    <lineage>
        <taxon>Bacteria</taxon>
        <taxon>Bacillati</taxon>
        <taxon>Bacillota</taxon>
        <taxon>Bacilli</taxon>
        <taxon>Bacillales</taxon>
        <taxon>Paenibacillaceae</taxon>
        <taxon>Paenibacillus</taxon>
    </lineage>
</organism>
<dbReference type="EMBL" id="JBHSOW010000096">
    <property type="protein sequence ID" value="MFC5652446.1"/>
    <property type="molecule type" value="Genomic_DNA"/>
</dbReference>
<name>A0ABW0W2P0_9BACL</name>
<dbReference type="Pfam" id="PF07833">
    <property type="entry name" value="Cu_amine_oxidN1"/>
    <property type="match status" value="1"/>
</dbReference>
<accession>A0ABW0W2P0</accession>
<keyword evidence="2" id="KW-0732">Signal</keyword>
<sequence>MKKWKWSKKAVCLLLLSVMLIVVAGCQAVGGIDFNQMLKQAVKVTSFEGNETMEFKLLLKEDALEDISAEEAELLDLISNIKLQLSSMKVSSEGQMSMNGQLDLGAKSIGFSLKMNDELAIVELDGAKSPFILHLKELADPADTDSEENTADQAAAEQSLVEAGHQLMDTVGGYVINNLPNPTGLSVKAGQVTVGGETVNGMHIQAEMNGKQIWSWFKSFIDALITDKEGLKSMLSGLFDIIQSQSDLASSAGGESIFGSIPEEDQKADAINEAADSLTEMLTQLKTEMTKAEKEDQATIDQIFNEQTYVKADMFVDGKLDIRKSTVEAMIKPQFAAAEASSKEENAEDWESDVEDFGYADVIEQSPIEGIWMKMTTEMSNVNGTVTPEAPVETKNAIDAEALFNMEGYQMLRQFDSDSVVYGILCNQAHITRQSVTYYSGERQSEIIHTPSGVTLIPLRQTAESFGAILTKLPQPGTISVYDDATSSTIILKMNSNAAVVDGKTVKWAFPTTVIRGVTYVPVRDFAKAIGGNVSWEKLYGNSSMLSITREP</sequence>
<evidence type="ECO:0000256" key="2">
    <source>
        <dbReference type="SAM" id="SignalP"/>
    </source>
</evidence>
<evidence type="ECO:0000259" key="3">
    <source>
        <dbReference type="Pfam" id="PF07833"/>
    </source>
</evidence>
<protein>
    <submittedName>
        <fullName evidence="4">Copper amine oxidase N-terminal domain-containing protein</fullName>
    </submittedName>
</protein>
<dbReference type="PROSITE" id="PS51257">
    <property type="entry name" value="PROKAR_LIPOPROTEIN"/>
    <property type="match status" value="1"/>
</dbReference>
<dbReference type="SUPFAM" id="SSF55383">
    <property type="entry name" value="Copper amine oxidase, domain N"/>
    <property type="match status" value="1"/>
</dbReference>
<dbReference type="Proteomes" id="UP001596047">
    <property type="component" value="Unassembled WGS sequence"/>
</dbReference>
<evidence type="ECO:0000256" key="1">
    <source>
        <dbReference type="SAM" id="Coils"/>
    </source>
</evidence>
<keyword evidence="1" id="KW-0175">Coiled coil</keyword>
<feature type="signal peptide" evidence="2">
    <location>
        <begin position="1"/>
        <end position="24"/>
    </location>
</feature>
<dbReference type="RefSeq" id="WP_379191081.1">
    <property type="nucleotide sequence ID" value="NZ_JBHSOW010000096.1"/>
</dbReference>
<dbReference type="InterPro" id="IPR012854">
    <property type="entry name" value="Cu_amine_oxidase-like_N"/>
</dbReference>
<proteinExistence type="predicted"/>
<gene>
    <name evidence="4" type="ORF">ACFPYJ_25685</name>
</gene>
<feature type="coiled-coil region" evidence="1">
    <location>
        <begin position="268"/>
        <end position="295"/>
    </location>
</feature>
<reference evidence="5" key="1">
    <citation type="journal article" date="2019" name="Int. J. Syst. Evol. Microbiol.">
        <title>The Global Catalogue of Microorganisms (GCM) 10K type strain sequencing project: providing services to taxonomists for standard genome sequencing and annotation.</title>
        <authorList>
            <consortium name="The Broad Institute Genomics Platform"/>
            <consortium name="The Broad Institute Genome Sequencing Center for Infectious Disease"/>
            <person name="Wu L."/>
            <person name="Ma J."/>
        </authorList>
    </citation>
    <scope>NUCLEOTIDE SEQUENCE [LARGE SCALE GENOMIC DNA]</scope>
    <source>
        <strain evidence="5">CGMCC 1.3240</strain>
    </source>
</reference>
<keyword evidence="5" id="KW-1185">Reference proteome</keyword>
<feature type="chain" id="PRO_5047304233" evidence="2">
    <location>
        <begin position="25"/>
        <end position="552"/>
    </location>
</feature>
<feature type="domain" description="Copper amine oxidase-like N-terminal" evidence="3">
    <location>
        <begin position="452"/>
        <end position="538"/>
    </location>
</feature>
<evidence type="ECO:0000313" key="4">
    <source>
        <dbReference type="EMBL" id="MFC5652446.1"/>
    </source>
</evidence>
<comment type="caution">
    <text evidence="4">The sequence shown here is derived from an EMBL/GenBank/DDBJ whole genome shotgun (WGS) entry which is preliminary data.</text>
</comment>
<evidence type="ECO:0000313" key="5">
    <source>
        <dbReference type="Proteomes" id="UP001596047"/>
    </source>
</evidence>
<dbReference type="InterPro" id="IPR036582">
    <property type="entry name" value="Mao_N_sf"/>
</dbReference>